<feature type="coiled-coil region" evidence="2">
    <location>
        <begin position="33"/>
        <end position="60"/>
    </location>
</feature>
<dbReference type="InterPro" id="IPR007157">
    <property type="entry name" value="PspA_VIPP1"/>
</dbReference>
<sequence length="70" mass="8396">MALINRVTRLFRADMHAVLDRIEEPEVLLRQSIREMEEALADDEQQLRQLIEEGEQIAERSGRRRHKRSR</sequence>
<name>A0A1T2L1E5_9GAMM</name>
<keyword evidence="4" id="KW-1185">Reference proteome</keyword>
<comment type="caution">
    <text evidence="3">The sequence shown here is derived from an EMBL/GenBank/DDBJ whole genome shotgun (WGS) entry which is preliminary data.</text>
</comment>
<evidence type="ECO:0000256" key="2">
    <source>
        <dbReference type="SAM" id="Coils"/>
    </source>
</evidence>
<protein>
    <recommendedName>
        <fullName evidence="5">Phage shock protein A</fullName>
    </recommendedName>
</protein>
<organism evidence="3 4">
    <name type="scientific">Solemya pervernicosa gill symbiont</name>
    <dbReference type="NCBI Taxonomy" id="642797"/>
    <lineage>
        <taxon>Bacteria</taxon>
        <taxon>Pseudomonadati</taxon>
        <taxon>Pseudomonadota</taxon>
        <taxon>Gammaproteobacteria</taxon>
        <taxon>sulfur-oxidizing symbionts</taxon>
    </lineage>
</organism>
<dbReference type="Pfam" id="PF04012">
    <property type="entry name" value="PspA_IM30"/>
    <property type="match status" value="1"/>
</dbReference>
<evidence type="ECO:0000313" key="4">
    <source>
        <dbReference type="Proteomes" id="UP000191110"/>
    </source>
</evidence>
<accession>A0A1T2L1E5</accession>
<dbReference type="RefSeq" id="WP_078484626.1">
    <property type="nucleotide sequence ID" value="NZ_MPRL01000067.1"/>
</dbReference>
<reference evidence="3 4" key="1">
    <citation type="submission" date="2016-11" db="EMBL/GenBank/DDBJ databases">
        <title>Mixed transmission modes and dynamic genome evolution in an obligate animal-bacterial symbiosis.</title>
        <authorList>
            <person name="Russell S.L."/>
            <person name="Corbett-Detig R.B."/>
            <person name="Cavanaugh C.M."/>
        </authorList>
    </citation>
    <scope>NUCLEOTIDE SEQUENCE [LARGE SCALE GENOMIC DNA]</scope>
    <source>
        <strain evidence="3">Sveles-Q1</strain>
    </source>
</reference>
<evidence type="ECO:0008006" key="5">
    <source>
        <dbReference type="Google" id="ProtNLM"/>
    </source>
</evidence>
<keyword evidence="2" id="KW-0175">Coiled coil</keyword>
<dbReference type="EMBL" id="MPRL01000067">
    <property type="protein sequence ID" value="OOZ38928.1"/>
    <property type="molecule type" value="Genomic_DNA"/>
</dbReference>
<evidence type="ECO:0000256" key="1">
    <source>
        <dbReference type="ARBA" id="ARBA00043985"/>
    </source>
</evidence>
<dbReference type="OrthoDB" id="5567812at2"/>
<comment type="similarity">
    <text evidence="1">Belongs to the PspA/Vipp/IM30 family.</text>
</comment>
<proteinExistence type="inferred from homology"/>
<gene>
    <name evidence="3" type="ORF">BOW53_13550</name>
</gene>
<dbReference type="Proteomes" id="UP000191110">
    <property type="component" value="Unassembled WGS sequence"/>
</dbReference>
<evidence type="ECO:0000313" key="3">
    <source>
        <dbReference type="EMBL" id="OOZ38928.1"/>
    </source>
</evidence>
<dbReference type="AlphaFoldDB" id="A0A1T2L1E5"/>